<reference evidence="1" key="1">
    <citation type="submission" date="2023-05" db="EMBL/GenBank/DDBJ databases">
        <title>Nepenthes gracilis genome sequencing.</title>
        <authorList>
            <person name="Fukushima K."/>
        </authorList>
    </citation>
    <scope>NUCLEOTIDE SEQUENCE</scope>
    <source>
        <strain evidence="1">SING2019-196</strain>
    </source>
</reference>
<gene>
    <name evidence="1" type="ORF">Nepgr_011147</name>
</gene>
<proteinExistence type="predicted"/>
<comment type="caution">
    <text evidence="1">The sequence shown here is derived from an EMBL/GenBank/DDBJ whole genome shotgun (WGS) entry which is preliminary data.</text>
</comment>
<dbReference type="AlphaFoldDB" id="A0AAD3SEJ3"/>
<name>A0AAD3SEJ3_NEPGR</name>
<sequence>MSARDGLECFHFRNSPIVRASSRNAALSTSVSVAPSIDTSKELFQSMERWESWKIRSAIQCYRTCRDDETIAYVAFWMAAV</sequence>
<keyword evidence="2" id="KW-1185">Reference proteome</keyword>
<dbReference type="Proteomes" id="UP001279734">
    <property type="component" value="Unassembled WGS sequence"/>
</dbReference>
<evidence type="ECO:0000313" key="2">
    <source>
        <dbReference type="Proteomes" id="UP001279734"/>
    </source>
</evidence>
<protein>
    <submittedName>
        <fullName evidence="1">Uncharacterized protein</fullName>
    </submittedName>
</protein>
<accession>A0AAD3SEJ3</accession>
<evidence type="ECO:0000313" key="1">
    <source>
        <dbReference type="EMBL" id="GMH09306.1"/>
    </source>
</evidence>
<dbReference type="EMBL" id="BSYO01000009">
    <property type="protein sequence ID" value="GMH09306.1"/>
    <property type="molecule type" value="Genomic_DNA"/>
</dbReference>
<organism evidence="1 2">
    <name type="scientific">Nepenthes gracilis</name>
    <name type="common">Slender pitcher plant</name>
    <dbReference type="NCBI Taxonomy" id="150966"/>
    <lineage>
        <taxon>Eukaryota</taxon>
        <taxon>Viridiplantae</taxon>
        <taxon>Streptophyta</taxon>
        <taxon>Embryophyta</taxon>
        <taxon>Tracheophyta</taxon>
        <taxon>Spermatophyta</taxon>
        <taxon>Magnoliopsida</taxon>
        <taxon>eudicotyledons</taxon>
        <taxon>Gunneridae</taxon>
        <taxon>Pentapetalae</taxon>
        <taxon>Caryophyllales</taxon>
        <taxon>Nepenthaceae</taxon>
        <taxon>Nepenthes</taxon>
    </lineage>
</organism>